<gene>
    <name evidence="6" type="ORF">PRZ48_004162</name>
</gene>
<dbReference type="Pfam" id="PF01425">
    <property type="entry name" value="Amidase"/>
    <property type="match status" value="1"/>
</dbReference>
<dbReference type="Gene3D" id="3.90.1300.10">
    <property type="entry name" value="Amidase signature (AS) domain"/>
    <property type="match status" value="1"/>
</dbReference>
<protein>
    <recommendedName>
        <fullName evidence="3">amidase</fullName>
        <ecNumber evidence="3">3.5.1.4</ecNumber>
    </recommendedName>
</protein>
<accession>A0ABR0EXG8</accession>
<keyword evidence="4" id="KW-0378">Hydrolase</keyword>
<dbReference type="PANTHER" id="PTHR46072:SF4">
    <property type="entry name" value="AMIDASE C550.07-RELATED"/>
    <property type="match status" value="1"/>
</dbReference>
<evidence type="ECO:0000259" key="5">
    <source>
        <dbReference type="Pfam" id="PF01425"/>
    </source>
</evidence>
<dbReference type="PANTHER" id="PTHR46072">
    <property type="entry name" value="AMIDASE-RELATED-RELATED"/>
    <property type="match status" value="1"/>
</dbReference>
<dbReference type="Proteomes" id="UP001305779">
    <property type="component" value="Unassembled WGS sequence"/>
</dbReference>
<feature type="domain" description="Amidase" evidence="5">
    <location>
        <begin position="134"/>
        <end position="585"/>
    </location>
</feature>
<organism evidence="6 7">
    <name type="scientific">Zasmidium cellare</name>
    <name type="common">Wine cellar mold</name>
    <name type="synonym">Racodium cellare</name>
    <dbReference type="NCBI Taxonomy" id="395010"/>
    <lineage>
        <taxon>Eukaryota</taxon>
        <taxon>Fungi</taxon>
        <taxon>Dikarya</taxon>
        <taxon>Ascomycota</taxon>
        <taxon>Pezizomycotina</taxon>
        <taxon>Dothideomycetes</taxon>
        <taxon>Dothideomycetidae</taxon>
        <taxon>Mycosphaerellales</taxon>
        <taxon>Mycosphaerellaceae</taxon>
        <taxon>Zasmidium</taxon>
    </lineage>
</organism>
<dbReference type="InterPro" id="IPR036928">
    <property type="entry name" value="AS_sf"/>
</dbReference>
<proteinExistence type="inferred from homology"/>
<keyword evidence="7" id="KW-1185">Reference proteome</keyword>
<name>A0ABR0EXG8_ZASCE</name>
<evidence type="ECO:0000256" key="1">
    <source>
        <dbReference type="ARBA" id="ARBA00001311"/>
    </source>
</evidence>
<dbReference type="PROSITE" id="PS00571">
    <property type="entry name" value="AMIDASES"/>
    <property type="match status" value="1"/>
</dbReference>
<comment type="caution">
    <text evidence="6">The sequence shown here is derived from an EMBL/GenBank/DDBJ whole genome shotgun (WGS) entry which is preliminary data.</text>
</comment>
<dbReference type="EC" id="3.5.1.4" evidence="3"/>
<evidence type="ECO:0000313" key="7">
    <source>
        <dbReference type="Proteomes" id="UP001305779"/>
    </source>
</evidence>
<evidence type="ECO:0000313" key="6">
    <source>
        <dbReference type="EMBL" id="KAK4506197.1"/>
    </source>
</evidence>
<comment type="catalytic activity">
    <reaction evidence="1">
        <text>a monocarboxylic acid amide + H2O = a monocarboxylate + NH4(+)</text>
        <dbReference type="Rhea" id="RHEA:12020"/>
        <dbReference type="ChEBI" id="CHEBI:15377"/>
        <dbReference type="ChEBI" id="CHEBI:28938"/>
        <dbReference type="ChEBI" id="CHEBI:35757"/>
        <dbReference type="ChEBI" id="CHEBI:83628"/>
        <dbReference type="EC" id="3.5.1.4"/>
    </reaction>
</comment>
<dbReference type="InterPro" id="IPR020556">
    <property type="entry name" value="Amidase_CS"/>
</dbReference>
<dbReference type="InterPro" id="IPR023631">
    <property type="entry name" value="Amidase_dom"/>
</dbReference>
<evidence type="ECO:0000256" key="3">
    <source>
        <dbReference type="ARBA" id="ARBA00012922"/>
    </source>
</evidence>
<dbReference type="PIRSF" id="PIRSF001221">
    <property type="entry name" value="Amidase_fungi"/>
    <property type="match status" value="1"/>
</dbReference>
<reference evidence="6 7" key="1">
    <citation type="journal article" date="2023" name="G3 (Bethesda)">
        <title>A chromosome-level genome assembly of Zasmidium syzygii isolated from banana leaves.</title>
        <authorList>
            <person name="van Westerhoven A.C."/>
            <person name="Mehrabi R."/>
            <person name="Talebi R."/>
            <person name="Steentjes M.B.F."/>
            <person name="Corcolon B."/>
            <person name="Chong P.A."/>
            <person name="Kema G.H.J."/>
            <person name="Seidl M.F."/>
        </authorList>
    </citation>
    <scope>NUCLEOTIDE SEQUENCE [LARGE SCALE GENOMIC DNA]</scope>
    <source>
        <strain evidence="6 7">P124</strain>
    </source>
</reference>
<dbReference type="SUPFAM" id="SSF75304">
    <property type="entry name" value="Amidase signature (AS) enzymes"/>
    <property type="match status" value="1"/>
</dbReference>
<evidence type="ECO:0000256" key="4">
    <source>
        <dbReference type="ARBA" id="ARBA00022801"/>
    </source>
</evidence>
<dbReference type="EMBL" id="JAXOVC010000002">
    <property type="protein sequence ID" value="KAK4506197.1"/>
    <property type="molecule type" value="Genomic_DNA"/>
</dbReference>
<sequence length="607" mass="66466">MAAKSLLKVTSSIYIPYDDPNGPEHLQRAFGLELLPKARLITHLRRSLLISPAGAMGDTASAPTWQDKAQIARDARDASLAKVEPALQLPETLPISSQGLPKEHLTAREYDLTTSYTALELLKKLSEKTLSAEELTRAFLRRAAIAHHATNCLTELLWNDAIARAKYLDSLPEPIGPLHGLPISTKEHHGMHLYNKPVDCAYVSWIGSPSPHSPLNQILWDAGCVFYARTNQPQTLQCIETNNNIYGRTINPWNRNLSSGGSSGGEGALIGMRGSVLGIGGDIGGSVRVPAANNGLYGFKSTAKRLGVAGMTATMAGSEGIAANYGPIATERETIELFMKVVLDGQPWKMDPSLETRFRSPVTIDKPLKIGVMWSDGVVKPHPPIHRALKSVVESCKRAGMKVVNWTPLDHGPAWDLYVSLLYPDGGAAARKPFAESGEPMLPLIKWITLDQPESKERTIHEFWNIVAQRETYRARYAAHWNSTSADDGQEVDVILCPAGPGVAPLHDTARYWPYTSHWNLLDYPAVIFPSGIFVDPAIDVRDEGYRPMNEQDAYNHRLYEAEKFGGAPVGLQVVGRKGMDEGVLAALGQIERAMGRGDGWSPARVK</sequence>
<evidence type="ECO:0000256" key="2">
    <source>
        <dbReference type="ARBA" id="ARBA00009199"/>
    </source>
</evidence>
<comment type="similarity">
    <text evidence="2">Belongs to the amidase family.</text>
</comment>